<organism evidence="1">
    <name type="scientific">Klebsiella phage KP12</name>
    <dbReference type="NCBI Taxonomy" id="2923374"/>
    <lineage>
        <taxon>Viruses</taxon>
        <taxon>Duplodnaviria</taxon>
        <taxon>Heunggongvirae</taxon>
        <taxon>Uroviricota</taxon>
        <taxon>Caudoviricetes</taxon>
        <taxon>Vequintavirinae</taxon>
    </lineage>
</organism>
<sequence>MSAPLKKKGERRDHDVYETPEWAVQALLDVIPINPSWTYLEPCRASGRFYNHMPLGSAWGKFVKVWIISIPITQIMLIASSPTRHIHWPKSL</sequence>
<accession>A0A9E7CMR4</accession>
<protein>
    <submittedName>
        <fullName evidence="1">Uncharacterized protein</fullName>
    </submittedName>
</protein>
<name>A0A9E7CMR4_9CAUD</name>
<gene>
    <name evidence="1" type="ORF">KP12_204</name>
</gene>
<dbReference type="EMBL" id="OM835951">
    <property type="protein sequence ID" value="UNI73612.1"/>
    <property type="molecule type" value="Genomic_DNA"/>
</dbReference>
<proteinExistence type="predicted"/>
<evidence type="ECO:0000313" key="1">
    <source>
        <dbReference type="EMBL" id="UNI73612.1"/>
    </source>
</evidence>
<reference evidence="1" key="1">
    <citation type="submission" date="2022-02" db="EMBL/GenBank/DDBJ databases">
        <authorList>
            <person name="Kim D."/>
            <person name="Kim Y."/>
            <person name="Lee S.-M."/>
            <person name="Kim H."/>
            <person name="Nong L.K."/>
        </authorList>
    </citation>
    <scope>NUCLEOTIDE SEQUENCE</scope>
</reference>